<protein>
    <submittedName>
        <fullName evidence="2">Uncharacterized protein</fullName>
    </submittedName>
</protein>
<dbReference type="Gene3D" id="1.25.40.20">
    <property type="entry name" value="Ankyrin repeat-containing domain"/>
    <property type="match status" value="2"/>
</dbReference>
<accession>A0A6A5RKD2</accession>
<dbReference type="OrthoDB" id="3746201at2759"/>
<proteinExistence type="predicted"/>
<feature type="region of interest" description="Disordered" evidence="1">
    <location>
        <begin position="35"/>
        <end position="61"/>
    </location>
</feature>
<feature type="region of interest" description="Disordered" evidence="1">
    <location>
        <begin position="97"/>
        <end position="131"/>
    </location>
</feature>
<dbReference type="SUPFAM" id="SSF48403">
    <property type="entry name" value="Ankyrin repeat"/>
    <property type="match status" value="2"/>
</dbReference>
<name>A0A6A5RKD2_9PLEO</name>
<dbReference type="InterPro" id="IPR036770">
    <property type="entry name" value="Ankyrin_rpt-contain_sf"/>
</dbReference>
<dbReference type="GeneID" id="54351004"/>
<feature type="compositionally biased region" description="Polar residues" evidence="1">
    <location>
        <begin position="103"/>
        <end position="129"/>
    </location>
</feature>
<dbReference type="EMBL" id="ML978979">
    <property type="protein sequence ID" value="KAF1926017.1"/>
    <property type="molecule type" value="Genomic_DNA"/>
</dbReference>
<keyword evidence="3" id="KW-1185">Reference proteome</keyword>
<dbReference type="Proteomes" id="UP000800082">
    <property type="component" value="Unassembled WGS sequence"/>
</dbReference>
<evidence type="ECO:0000313" key="2">
    <source>
        <dbReference type="EMBL" id="KAF1926017.1"/>
    </source>
</evidence>
<evidence type="ECO:0000313" key="3">
    <source>
        <dbReference type="Proteomes" id="UP000800082"/>
    </source>
</evidence>
<organism evidence="2 3">
    <name type="scientific">Didymella exigua CBS 183.55</name>
    <dbReference type="NCBI Taxonomy" id="1150837"/>
    <lineage>
        <taxon>Eukaryota</taxon>
        <taxon>Fungi</taxon>
        <taxon>Dikarya</taxon>
        <taxon>Ascomycota</taxon>
        <taxon>Pezizomycotina</taxon>
        <taxon>Dothideomycetes</taxon>
        <taxon>Pleosporomycetidae</taxon>
        <taxon>Pleosporales</taxon>
        <taxon>Pleosporineae</taxon>
        <taxon>Didymellaceae</taxon>
        <taxon>Didymella</taxon>
    </lineage>
</organism>
<gene>
    <name evidence="2" type="ORF">M421DRAFT_423021</name>
</gene>
<dbReference type="RefSeq" id="XP_033446269.1">
    <property type="nucleotide sequence ID" value="XM_033593336.1"/>
</dbReference>
<dbReference type="PANTHER" id="PTHR24198:SF165">
    <property type="entry name" value="ANKYRIN REPEAT-CONTAINING PROTEIN-RELATED"/>
    <property type="match status" value="1"/>
</dbReference>
<dbReference type="AlphaFoldDB" id="A0A6A5RKD2"/>
<feature type="compositionally biased region" description="Low complexity" evidence="1">
    <location>
        <begin position="35"/>
        <end position="60"/>
    </location>
</feature>
<evidence type="ECO:0000256" key="1">
    <source>
        <dbReference type="SAM" id="MobiDB-lite"/>
    </source>
</evidence>
<reference evidence="2" key="1">
    <citation type="journal article" date="2020" name="Stud. Mycol.">
        <title>101 Dothideomycetes genomes: a test case for predicting lifestyles and emergence of pathogens.</title>
        <authorList>
            <person name="Haridas S."/>
            <person name="Albert R."/>
            <person name="Binder M."/>
            <person name="Bloem J."/>
            <person name="Labutti K."/>
            <person name="Salamov A."/>
            <person name="Andreopoulos B."/>
            <person name="Baker S."/>
            <person name="Barry K."/>
            <person name="Bills G."/>
            <person name="Bluhm B."/>
            <person name="Cannon C."/>
            <person name="Castanera R."/>
            <person name="Culley D."/>
            <person name="Daum C."/>
            <person name="Ezra D."/>
            <person name="Gonzalez J."/>
            <person name="Henrissat B."/>
            <person name="Kuo A."/>
            <person name="Liang C."/>
            <person name="Lipzen A."/>
            <person name="Lutzoni F."/>
            <person name="Magnuson J."/>
            <person name="Mondo S."/>
            <person name="Nolan M."/>
            <person name="Ohm R."/>
            <person name="Pangilinan J."/>
            <person name="Park H.-J."/>
            <person name="Ramirez L."/>
            <person name="Alfaro M."/>
            <person name="Sun H."/>
            <person name="Tritt A."/>
            <person name="Yoshinaga Y."/>
            <person name="Zwiers L.-H."/>
            <person name="Turgeon B."/>
            <person name="Goodwin S."/>
            <person name="Spatafora J."/>
            <person name="Crous P."/>
            <person name="Grigoriev I."/>
        </authorList>
    </citation>
    <scope>NUCLEOTIDE SEQUENCE</scope>
    <source>
        <strain evidence="2">CBS 183.55</strain>
    </source>
</reference>
<dbReference type="PANTHER" id="PTHR24198">
    <property type="entry name" value="ANKYRIN REPEAT AND PROTEIN KINASE DOMAIN-CONTAINING PROTEIN"/>
    <property type="match status" value="1"/>
</dbReference>
<sequence length="662" mass="72770">MVSLGLGDRQPAPLRVPMSPTRLLPASLFQTGTVSSFNSSSTSSVQKRTSPSGSLSSPLSKPRFSVAAFTTGAYENEAPDMTPDQAKAEIMRRLEKKDITASRKGSSNSSTKKFSLKRSNTAGSSNGSPTIDHLSRVLEEVATEGSLSLVKAVVSMGADPSGRTKKSKNEALAKATTSGHARVVDFLLRNGANYGDVRLKVKYTPIDYALLSAAYKEHAELASCLIASHGAKPVAEQWPRQLEDTQYYWAETQVQLAKLSVLDGISRWENVEAGMSVMRFIMGSSKFDPAALVSGSFDSKSELQSTNYQNRPWQTTYEVSVLACFAGAGWADTVEEMLALKSATKDYEKEDDLQQHQGKKTRFVSPVSALSKETWQRRPDDALRILHLLADRNFDLCLSQRTQTDAGQRTPMGRAIAADAAQGVELLLQHKPTLIREEIFFRRNKRETKALPFVVAIALDRLEVSRVLLRSGAHPRDPAIENMNTLQFAASENGEAATAVLHEMLPMASEFTYEALDVAIRRKNKSNVRVLLDYISAAASRGEIAALPPVYDSILLCTETDKDVETKFSYVGLIDMIHQWDAGRALHRPQLPSILNAIRKDNYAGVEKLMQLGIVTGKSLVLNSKARPIGELGECTVLECCETTKRSSDWLAMLRYHGALLY</sequence>